<name>A0ACA9LZZ1_9GLOM</name>
<dbReference type="EMBL" id="CAJVPM010009057">
    <property type="protein sequence ID" value="CAG8560995.1"/>
    <property type="molecule type" value="Genomic_DNA"/>
</dbReference>
<proteinExistence type="predicted"/>
<comment type="caution">
    <text evidence="1">The sequence shown here is derived from an EMBL/GenBank/DDBJ whole genome shotgun (WGS) entry which is preliminary data.</text>
</comment>
<keyword evidence="2" id="KW-1185">Reference proteome</keyword>
<organism evidence="1 2">
    <name type="scientific">Scutellospora calospora</name>
    <dbReference type="NCBI Taxonomy" id="85575"/>
    <lineage>
        <taxon>Eukaryota</taxon>
        <taxon>Fungi</taxon>
        <taxon>Fungi incertae sedis</taxon>
        <taxon>Mucoromycota</taxon>
        <taxon>Glomeromycotina</taxon>
        <taxon>Glomeromycetes</taxon>
        <taxon>Diversisporales</taxon>
        <taxon>Gigasporaceae</taxon>
        <taxon>Scutellospora</taxon>
    </lineage>
</organism>
<evidence type="ECO:0000313" key="1">
    <source>
        <dbReference type="EMBL" id="CAG8560995.1"/>
    </source>
</evidence>
<sequence length="183" mass="20911">KRKKSTTEIGDNYETKLMIDLVQNGFNAYITKTKIKKDGKLICVGDGGIDLFGSYMNMHYIIQAKCRTDEESYIPPSEISKFIAVLMQQPENTVGFFVSNAKYSTRSQNLANNSRVKLILCNDDNLINKIKEVQRLYPDSDRDIISIEDITTDENTKTEIFGIKIEGKIRIGKLRKIRSITPY</sequence>
<accession>A0ACA9LZZ1</accession>
<dbReference type="Proteomes" id="UP000789860">
    <property type="component" value="Unassembled WGS sequence"/>
</dbReference>
<reference evidence="1" key="1">
    <citation type="submission" date="2021-06" db="EMBL/GenBank/DDBJ databases">
        <authorList>
            <person name="Kallberg Y."/>
            <person name="Tangrot J."/>
            <person name="Rosling A."/>
        </authorList>
    </citation>
    <scope>NUCLEOTIDE SEQUENCE</scope>
    <source>
        <strain evidence="1">AU212A</strain>
    </source>
</reference>
<gene>
    <name evidence="1" type="ORF">SCALOS_LOCUS5509</name>
</gene>
<protein>
    <submittedName>
        <fullName evidence="1">7716_t:CDS:1</fullName>
    </submittedName>
</protein>
<evidence type="ECO:0000313" key="2">
    <source>
        <dbReference type="Proteomes" id="UP000789860"/>
    </source>
</evidence>
<feature type="non-terminal residue" evidence="1">
    <location>
        <position position="1"/>
    </location>
</feature>